<organism evidence="15 16">
    <name type="scientific">Dysgonomonas gadei ATCC BAA-286</name>
    <dbReference type="NCBI Taxonomy" id="742766"/>
    <lineage>
        <taxon>Bacteria</taxon>
        <taxon>Pseudomonadati</taxon>
        <taxon>Bacteroidota</taxon>
        <taxon>Bacteroidia</taxon>
        <taxon>Bacteroidales</taxon>
        <taxon>Dysgonomonadaceae</taxon>
        <taxon>Dysgonomonas</taxon>
    </lineage>
</organism>
<comment type="subcellular location">
    <subcellularLocation>
        <location evidence="1 10">Cell outer membrane</location>
        <topology evidence="1 10">Multi-pass membrane protein</topology>
    </subcellularLocation>
</comment>
<dbReference type="SUPFAM" id="SSF49464">
    <property type="entry name" value="Carboxypeptidase regulatory domain-like"/>
    <property type="match status" value="1"/>
</dbReference>
<dbReference type="GO" id="GO:0009279">
    <property type="term" value="C:cell outer membrane"/>
    <property type="evidence" value="ECO:0007669"/>
    <property type="project" value="UniProtKB-SubCell"/>
</dbReference>
<dbReference type="InterPro" id="IPR023997">
    <property type="entry name" value="TonB-dep_OMP_SusC/RagA_CS"/>
</dbReference>
<keyword evidence="9 10" id="KW-0998">Cell outer membrane</keyword>
<comment type="caution">
    <text evidence="15">The sequence shown here is derived from an EMBL/GenBank/DDBJ whole genome shotgun (WGS) entry which is preliminary data.</text>
</comment>
<evidence type="ECO:0000256" key="1">
    <source>
        <dbReference type="ARBA" id="ARBA00004571"/>
    </source>
</evidence>
<evidence type="ECO:0000256" key="10">
    <source>
        <dbReference type="PROSITE-ProRule" id="PRU01360"/>
    </source>
</evidence>
<evidence type="ECO:0000256" key="11">
    <source>
        <dbReference type="RuleBase" id="RU003357"/>
    </source>
</evidence>
<dbReference type="eggNOG" id="COG1629">
    <property type="taxonomic scope" value="Bacteria"/>
</dbReference>
<comment type="similarity">
    <text evidence="10 11">Belongs to the TonB-dependent receptor family.</text>
</comment>
<keyword evidence="4 10" id="KW-0812">Transmembrane</keyword>
<dbReference type="STRING" id="742766.HMPREF9455_02322"/>
<evidence type="ECO:0000259" key="13">
    <source>
        <dbReference type="Pfam" id="PF00593"/>
    </source>
</evidence>
<keyword evidence="6 11" id="KW-0798">TonB box</keyword>
<dbReference type="PANTHER" id="PTHR30069">
    <property type="entry name" value="TONB-DEPENDENT OUTER MEMBRANE RECEPTOR"/>
    <property type="match status" value="1"/>
</dbReference>
<dbReference type="Proteomes" id="UP000004913">
    <property type="component" value="Unassembled WGS sequence"/>
</dbReference>
<dbReference type="InterPro" id="IPR037066">
    <property type="entry name" value="Plug_dom_sf"/>
</dbReference>
<dbReference type="InterPro" id="IPR000531">
    <property type="entry name" value="Beta-barrel_TonB"/>
</dbReference>
<dbReference type="Gene3D" id="2.60.40.1120">
    <property type="entry name" value="Carboxypeptidase-like, regulatory domain"/>
    <property type="match status" value="1"/>
</dbReference>
<dbReference type="Pfam" id="PF07715">
    <property type="entry name" value="Plug"/>
    <property type="match status" value="1"/>
</dbReference>
<dbReference type="AlphaFoldDB" id="F5IYU2"/>
<dbReference type="InterPro" id="IPR012910">
    <property type="entry name" value="Plug_dom"/>
</dbReference>
<dbReference type="InterPro" id="IPR036942">
    <property type="entry name" value="Beta-barrel_TonB_sf"/>
</dbReference>
<evidence type="ECO:0008006" key="17">
    <source>
        <dbReference type="Google" id="ProtNLM"/>
    </source>
</evidence>
<name>F5IYU2_9BACT</name>
<dbReference type="InterPro" id="IPR008969">
    <property type="entry name" value="CarboxyPept-like_regulatory"/>
</dbReference>
<feature type="domain" description="TonB-dependent receptor plug" evidence="14">
    <location>
        <begin position="129"/>
        <end position="255"/>
    </location>
</feature>
<dbReference type="HOGENOM" id="CLU_004317_2_1_10"/>
<proteinExistence type="inferred from homology"/>
<evidence type="ECO:0000256" key="3">
    <source>
        <dbReference type="ARBA" id="ARBA00022452"/>
    </source>
</evidence>
<evidence type="ECO:0000256" key="2">
    <source>
        <dbReference type="ARBA" id="ARBA00022448"/>
    </source>
</evidence>
<feature type="domain" description="TonB-dependent receptor-like beta-barrel" evidence="13">
    <location>
        <begin position="478"/>
        <end position="820"/>
    </location>
</feature>
<dbReference type="PROSITE" id="PS52016">
    <property type="entry name" value="TONB_DEPENDENT_REC_3"/>
    <property type="match status" value="1"/>
</dbReference>
<dbReference type="Pfam" id="PF13715">
    <property type="entry name" value="CarbopepD_reg_2"/>
    <property type="match status" value="1"/>
</dbReference>
<dbReference type="Gene3D" id="2.170.130.10">
    <property type="entry name" value="TonB-dependent receptor, plug domain"/>
    <property type="match status" value="1"/>
</dbReference>
<keyword evidence="2 10" id="KW-0813">Transport</keyword>
<dbReference type="Pfam" id="PF00593">
    <property type="entry name" value="TonB_dep_Rec_b-barrel"/>
    <property type="match status" value="1"/>
</dbReference>
<dbReference type="FunFam" id="2.60.40.1120:FF:000003">
    <property type="entry name" value="Outer membrane protein Omp121"/>
    <property type="match status" value="1"/>
</dbReference>
<keyword evidence="16" id="KW-1185">Reference proteome</keyword>
<dbReference type="RefSeq" id="WP_006799853.1">
    <property type="nucleotide sequence ID" value="NZ_GL891983.1"/>
</dbReference>
<dbReference type="OrthoDB" id="9768177at2"/>
<evidence type="ECO:0000256" key="5">
    <source>
        <dbReference type="ARBA" id="ARBA00022729"/>
    </source>
</evidence>
<gene>
    <name evidence="15" type="ORF">HMPREF9455_02322</name>
</gene>
<evidence type="ECO:0000256" key="12">
    <source>
        <dbReference type="SAM" id="SignalP"/>
    </source>
</evidence>
<dbReference type="EMBL" id="ADLV01000027">
    <property type="protein sequence ID" value="EGK01489.1"/>
    <property type="molecule type" value="Genomic_DNA"/>
</dbReference>
<evidence type="ECO:0000313" key="16">
    <source>
        <dbReference type="Proteomes" id="UP000004913"/>
    </source>
</evidence>
<dbReference type="NCBIfam" id="TIGR04056">
    <property type="entry name" value="OMP_RagA_SusC"/>
    <property type="match status" value="1"/>
</dbReference>
<evidence type="ECO:0000256" key="8">
    <source>
        <dbReference type="ARBA" id="ARBA00023170"/>
    </source>
</evidence>
<evidence type="ECO:0000256" key="7">
    <source>
        <dbReference type="ARBA" id="ARBA00023136"/>
    </source>
</evidence>
<feature type="chain" id="PRO_5003328540" description="TonB-dependent receptor plug domain-containing protein" evidence="12">
    <location>
        <begin position="28"/>
        <end position="1065"/>
    </location>
</feature>
<feature type="signal peptide" evidence="12">
    <location>
        <begin position="1"/>
        <end position="27"/>
    </location>
</feature>
<dbReference type="InterPro" id="IPR039426">
    <property type="entry name" value="TonB-dep_rcpt-like"/>
</dbReference>
<keyword evidence="5 12" id="KW-0732">Signal</keyword>
<dbReference type="GO" id="GO:0015344">
    <property type="term" value="F:siderophore uptake transmembrane transporter activity"/>
    <property type="evidence" value="ECO:0007669"/>
    <property type="project" value="TreeGrafter"/>
</dbReference>
<evidence type="ECO:0000256" key="9">
    <source>
        <dbReference type="ARBA" id="ARBA00023237"/>
    </source>
</evidence>
<evidence type="ECO:0000256" key="6">
    <source>
        <dbReference type="ARBA" id="ARBA00023077"/>
    </source>
</evidence>
<keyword evidence="3 10" id="KW-1134">Transmembrane beta strand</keyword>
<dbReference type="Gene3D" id="2.40.170.20">
    <property type="entry name" value="TonB-dependent receptor, beta-barrel domain"/>
    <property type="match status" value="1"/>
</dbReference>
<evidence type="ECO:0000313" key="15">
    <source>
        <dbReference type="EMBL" id="EGK01489.1"/>
    </source>
</evidence>
<protein>
    <recommendedName>
        <fullName evidence="17">TonB-dependent receptor plug domain-containing protein</fullName>
    </recommendedName>
</protein>
<dbReference type="SUPFAM" id="SSF56935">
    <property type="entry name" value="Porins"/>
    <property type="match status" value="1"/>
</dbReference>
<dbReference type="NCBIfam" id="TIGR04057">
    <property type="entry name" value="SusC_RagA_signa"/>
    <property type="match status" value="1"/>
</dbReference>
<dbReference type="InterPro" id="IPR023996">
    <property type="entry name" value="TonB-dep_OMP_SusC/RagA"/>
</dbReference>
<sequence length="1065" mass="118094">MKVNLTKPNRRAILILFFLLGISMLNAQNKATSITGVVKDESGETVIGATIKVKGTSVGTVTDMDGKFSLETPATGILSISYIGYQLVEMEIESNKHYTITLKEDQKQLDEVVVTALGIKREEKGLGFATENIEGQALNDSKSNNWATALSGKVAGLSIISPGGGPLGTSRISLRGDNSMNMDGNNALIVIDGVPIGGSATGTGADSYGAGSGSDIPVDYGDAVNDLNPEDIESITVLKGASAAALYGSRAANGALIITTKSGSKQKGIGVTFSSSFSLDNVLKWPDYQYEYGQGTQAKDKNGNWYYSYGASADGTNTGSTSSAFGPKFDGQMYFQYDPNVEGQSLERQLWQPYKNNIKDFWRTGTNFTNSISIEGSSDKASFRASLTHQNNEWMMPNTGFKRTSVSTSFDYKVTNKLRFSSKVSFTNRNSDNLPGTGYNNQSISYFMIFQNPNVDLAWYRPIWKKDKDQVEQIHPFSSYIDNPYLIAYEMENPTDKNSVLGTASATYQFSRKFDLLVRTGIEMSHEAREQHRPYNTANFATGYYKEEDINYFEINTDFLFSYREQFNRDLGLRVSAGGNMRKSEYRYKAGYITGLVTPGVYKLSNGFTSATMRSTNRDKQVNSLYGTATINYKKFLYLDVTGRNDWSSTLPIENNSFFYPSVSGSFVLSDVVKMPSQISFTKLRLSWAQVGNDTDPYKTAKYYSVSEFSGAAERPGTLYNANLKPEISTNYEAGIDFRMFKNRLGIDITGYQNYTKNQIIDVPIDPTAGYGKATINAGKVRNQGLEVVLNGVLMEQRSFKWKASFNWAKNWNRIMELSEDLDNDEDQMIAQAGTVYYYAKVGGSMGDMYGYKLLRNPEGKVIYDAATGLTAKPENVEYVGNAYPGWKAGLQNEFTIKNVRVSLSIDGQYGGLVYSQSHHKMTEQGKLKHTLYGRDSEDGKLVGDGVIANGDGTYSPNTTRALVSQYYSDYYRRANVETNSFDATFIKLREARVEYNFPSSITKKLKLNSLAVALFGRNLWMWTKEYPLFDPEAAALNSSTIVPGTEMGQMPSSRTMGINLNVKF</sequence>
<reference evidence="15 16" key="1">
    <citation type="submission" date="2011-04" db="EMBL/GenBank/DDBJ databases">
        <title>The Genome Sequence of Dysgonomonas gadei ATCC BAA-286.</title>
        <authorList>
            <consortium name="The Broad Institute Genome Sequencing Platform"/>
            <person name="Earl A."/>
            <person name="Ward D."/>
            <person name="Feldgarden M."/>
            <person name="Gevers D."/>
            <person name="Pudlo N."/>
            <person name="Martens E."/>
            <person name="Allen-Vercoe E."/>
            <person name="Young S.K."/>
            <person name="Zeng Q."/>
            <person name="Gargeya S."/>
            <person name="Fitzgerald M."/>
            <person name="Haas B."/>
            <person name="Abouelleil A."/>
            <person name="Alvarado L."/>
            <person name="Arachchi H.M."/>
            <person name="Berlin A."/>
            <person name="Brown A."/>
            <person name="Chapman S.B."/>
            <person name="Chen Z."/>
            <person name="Dunbar C."/>
            <person name="Freedman E."/>
            <person name="Gearin G."/>
            <person name="Gellesch M."/>
            <person name="Goldberg J."/>
            <person name="Griggs A."/>
            <person name="Gujja S."/>
            <person name="Heiman D."/>
            <person name="Howarth C."/>
            <person name="Larson L."/>
            <person name="Lui A."/>
            <person name="MacDonald P.J.P."/>
            <person name="Mehta T."/>
            <person name="Montmayeur A."/>
            <person name="Murphy C."/>
            <person name="Neiman D."/>
            <person name="Pearson M."/>
            <person name="Priest M."/>
            <person name="Roberts A."/>
            <person name="Saif S."/>
            <person name="Shea T."/>
            <person name="Shenoy N."/>
            <person name="Sisk P."/>
            <person name="Stolte C."/>
            <person name="Sykes S."/>
            <person name="Yandava C."/>
            <person name="Wortman J."/>
            <person name="Nusbaum C."/>
            <person name="Birren B."/>
        </authorList>
    </citation>
    <scope>NUCLEOTIDE SEQUENCE [LARGE SCALE GENOMIC DNA]</scope>
    <source>
        <strain evidence="15 16">ATCC BAA-286</strain>
    </source>
</reference>
<dbReference type="PANTHER" id="PTHR30069:SF29">
    <property type="entry name" value="HEMOGLOBIN AND HEMOGLOBIN-HAPTOGLOBIN-BINDING PROTEIN 1-RELATED"/>
    <property type="match status" value="1"/>
</dbReference>
<accession>F5IYU2</accession>
<evidence type="ECO:0000256" key="4">
    <source>
        <dbReference type="ARBA" id="ARBA00022692"/>
    </source>
</evidence>
<dbReference type="GO" id="GO:0044718">
    <property type="term" value="P:siderophore transmembrane transport"/>
    <property type="evidence" value="ECO:0007669"/>
    <property type="project" value="TreeGrafter"/>
</dbReference>
<keyword evidence="8" id="KW-0675">Receptor</keyword>
<keyword evidence="7 10" id="KW-0472">Membrane</keyword>
<evidence type="ECO:0000259" key="14">
    <source>
        <dbReference type="Pfam" id="PF07715"/>
    </source>
</evidence>